<dbReference type="Proteomes" id="UP000199417">
    <property type="component" value="Unassembled WGS sequence"/>
</dbReference>
<evidence type="ECO:0000313" key="3">
    <source>
        <dbReference type="EMBL" id="SDC91660.1"/>
    </source>
</evidence>
<reference evidence="3 4" key="1">
    <citation type="submission" date="2016-10" db="EMBL/GenBank/DDBJ databases">
        <authorList>
            <person name="de Groot N.N."/>
        </authorList>
    </citation>
    <scope>NUCLEOTIDE SEQUENCE [LARGE SCALE GENOMIC DNA]</scope>
    <source>
        <strain evidence="3 4">JCM 11308</strain>
    </source>
</reference>
<dbReference type="STRING" id="168276.SAMN05444580_10266"/>
<dbReference type="GO" id="GO:0016298">
    <property type="term" value="F:lipase activity"/>
    <property type="evidence" value="ECO:0007669"/>
    <property type="project" value="TreeGrafter"/>
</dbReference>
<accession>A0A1G6QGR1</accession>
<dbReference type="GO" id="GO:0016042">
    <property type="term" value="P:lipid catabolic process"/>
    <property type="evidence" value="ECO:0007669"/>
    <property type="project" value="InterPro"/>
</dbReference>
<dbReference type="InterPro" id="IPR002918">
    <property type="entry name" value="Lipase_EstA/Esterase_EstB"/>
</dbReference>
<dbReference type="Gene3D" id="3.40.50.1820">
    <property type="entry name" value="alpha/beta hydrolase"/>
    <property type="match status" value="1"/>
</dbReference>
<feature type="chain" id="PRO_5038981353" evidence="2">
    <location>
        <begin position="38"/>
        <end position="364"/>
    </location>
</feature>
<dbReference type="PANTHER" id="PTHR32015">
    <property type="entry name" value="FASTING INDUCED LIPASE"/>
    <property type="match status" value="1"/>
</dbReference>
<keyword evidence="2" id="KW-0732">Signal</keyword>
<organism evidence="3 4">
    <name type="scientific">Rhodococcus tukisamuensis</name>
    <dbReference type="NCBI Taxonomy" id="168276"/>
    <lineage>
        <taxon>Bacteria</taxon>
        <taxon>Bacillati</taxon>
        <taxon>Actinomycetota</taxon>
        <taxon>Actinomycetes</taxon>
        <taxon>Mycobacteriales</taxon>
        <taxon>Nocardiaceae</taxon>
        <taxon>Rhodococcus</taxon>
    </lineage>
</organism>
<dbReference type="AlphaFoldDB" id="A0A1G6QGR1"/>
<keyword evidence="4" id="KW-1185">Reference proteome</keyword>
<gene>
    <name evidence="3" type="ORF">SAMN05444580_10266</name>
</gene>
<dbReference type="PANTHER" id="PTHR32015:SF1">
    <property type="entry name" value="LIPASE"/>
    <property type="match status" value="1"/>
</dbReference>
<evidence type="ECO:0000313" key="4">
    <source>
        <dbReference type="Proteomes" id="UP000199417"/>
    </source>
</evidence>
<dbReference type="SUPFAM" id="SSF53474">
    <property type="entry name" value="alpha/beta-Hydrolases"/>
    <property type="match status" value="1"/>
</dbReference>
<evidence type="ECO:0000256" key="1">
    <source>
        <dbReference type="SAM" id="MobiDB-lite"/>
    </source>
</evidence>
<feature type="region of interest" description="Disordered" evidence="1">
    <location>
        <begin position="64"/>
        <end position="106"/>
    </location>
</feature>
<dbReference type="EMBL" id="FNAB01000002">
    <property type="protein sequence ID" value="SDC91660.1"/>
    <property type="molecule type" value="Genomic_DNA"/>
</dbReference>
<evidence type="ECO:0000256" key="2">
    <source>
        <dbReference type="SAM" id="SignalP"/>
    </source>
</evidence>
<feature type="signal peptide" evidence="2">
    <location>
        <begin position="1"/>
        <end position="37"/>
    </location>
</feature>
<sequence length="364" mass="36620">MRGTNCRIAGRQAVTARAVVSAALLAGSLLMAPAAGATGTADLGSADLGSADLGSADLGSAGSSAAAESVTEVPELPGPTQPTHAAATVYDGKHPGSAPPGSNDFGCVPTAAHPKPVILAHGTDATAYSDWSAISPQLKSAGYCVFAVNYGGKPGGARFGTQDMYVSAGQVADFVQRVRSATGAAKVDLVGFSQGATVTRMFVNKMGGAAVVDRWVGVASPSYGGQFYGVAPVAAAIPGGMAVISSMLGQAVAQQVQGSELLTELNAGGDTVPGVSYTTIGTRYDEMIQPYTNVELHGAGAKNVLIQDLCAQNKTGHMNMVYDPFTISLVVGALDPEHAPEALCAPVPLGTGMAEMMIASNFGV</sequence>
<proteinExistence type="predicted"/>
<keyword evidence="3" id="KW-0378">Hydrolase</keyword>
<protein>
    <submittedName>
        <fullName evidence="3">Triacylglycerol esterase/lipase EstA, alpha/beta hydrolase fold</fullName>
    </submittedName>
</protein>
<name>A0A1G6QGR1_9NOCA</name>
<dbReference type="Pfam" id="PF01674">
    <property type="entry name" value="Lipase_2"/>
    <property type="match status" value="1"/>
</dbReference>
<dbReference type="InterPro" id="IPR029058">
    <property type="entry name" value="AB_hydrolase_fold"/>
</dbReference>